<sequence>MGCARRPIDGYDTAYDRYQRSARSRRERHRSQRAQILCRRGPAVLVSLRHGFEQMGPVRTARTLTKLNQQHGFDCPGCAWPETPGHRKLAEFCENGAKAVAEEATTRTVDPGFFARHSVPELLARTDYWLGRQGRLTHPMIIRPGSLHYEPIDWDDAYAVIAEHLRALPDPNEAIFYTSGRTSNEAAFLYQLMIRAFGTNNMPDCSNMCHESSGTALSETIGIGKGSVSVTDLEHADLILIAGQNPGTNHPRMLSVLEKAKARGAKVIAINPLPEAGLLRFKDPQKARGVLGEGVAIADEFLQIRLGGDQALFQGLAKLLLAVEDRAPGTVLDRDFLDRHCAGFEQWATHIRAVDLDTVSTATGLSRSQLEDTAAALVASRATIICWAMGLTQHPHAVATIEDAVALLLMRGMIGTRGAGVCPVRGHSNVQGDRTMGIWEKAPESFLQALDTEFGIRCPRQHGYDAVDAIRAMRDGRASVFMAMGGNFLSATPDTEVTATALRSCALTVQVSTKLNRSHLAHGATGIILPTLGRTDKDIRGGRKQMVSVEDSMSVVHLSRGGLTPASSHLRSEVAIVCELAQHLFGSGHRVPWARFADDYDCIRDAISRVIPGFEDFNTRVRRPDGFVLPHPPRDERRFTTDTGKATFVANDLHWLPVPEGRLILQTLRSHDQYNTTVYGLGDRYRGIKAGRRVLFIHPDDIEASGYAPGDRVDLVSEWTRPDGTVEERRAEDFRLVPYSTPMGNVAAYYPETNPLVPLDHVALKSNTPASKAVTVRLVPRRAPGKRPDGPGIELDPKSA</sequence>
<evidence type="ECO:0000256" key="5">
    <source>
        <dbReference type="ARBA" id="ARBA00022505"/>
    </source>
</evidence>
<proteinExistence type="inferred from homology"/>
<dbReference type="GO" id="GO:0016020">
    <property type="term" value="C:membrane"/>
    <property type="evidence" value="ECO:0007669"/>
    <property type="project" value="TreeGrafter"/>
</dbReference>
<dbReference type="Gene3D" id="3.40.228.10">
    <property type="entry name" value="Dimethylsulfoxide Reductase, domain 2"/>
    <property type="match status" value="1"/>
</dbReference>
<dbReference type="InterPro" id="IPR006657">
    <property type="entry name" value="MoPterin_dinucl-bd_dom"/>
</dbReference>
<dbReference type="PANTHER" id="PTHR43105:SF4">
    <property type="entry name" value="PROTEIN YDEP"/>
    <property type="match status" value="1"/>
</dbReference>
<evidence type="ECO:0000259" key="11">
    <source>
        <dbReference type="Pfam" id="PF00384"/>
    </source>
</evidence>
<dbReference type="InterPro" id="IPR009010">
    <property type="entry name" value="Asp_de-COase-like_dom_sf"/>
</dbReference>
<evidence type="ECO:0000256" key="10">
    <source>
        <dbReference type="SAM" id="MobiDB-lite"/>
    </source>
</evidence>
<feature type="region of interest" description="Disordered" evidence="10">
    <location>
        <begin position="780"/>
        <end position="800"/>
    </location>
</feature>
<dbReference type="Gene3D" id="3.40.50.740">
    <property type="match status" value="1"/>
</dbReference>
<keyword evidence="8" id="KW-0408">Iron</keyword>
<evidence type="ECO:0000313" key="14">
    <source>
        <dbReference type="Proteomes" id="UP000593818"/>
    </source>
</evidence>
<keyword evidence="9" id="KW-0411">Iron-sulfur</keyword>
<keyword evidence="4" id="KW-0004">4Fe-4S</keyword>
<dbReference type="InterPro" id="IPR037951">
    <property type="entry name" value="MopB_CT_YdeP"/>
</dbReference>
<feature type="domain" description="Molybdopterin oxidoreductase" evidence="11">
    <location>
        <begin position="135"/>
        <end position="511"/>
    </location>
</feature>
<dbReference type="GO" id="GO:0043546">
    <property type="term" value="F:molybdopterin cofactor binding"/>
    <property type="evidence" value="ECO:0007669"/>
    <property type="project" value="InterPro"/>
</dbReference>
<protein>
    <submittedName>
        <fullName evidence="13">FdhF/YdeP family oxidoreductase</fullName>
    </submittedName>
</protein>
<keyword evidence="14" id="KW-1185">Reference proteome</keyword>
<evidence type="ECO:0000256" key="8">
    <source>
        <dbReference type="ARBA" id="ARBA00023004"/>
    </source>
</evidence>
<dbReference type="PANTHER" id="PTHR43105">
    <property type="entry name" value="RESPIRATORY NITRATE REDUCTASE"/>
    <property type="match status" value="1"/>
</dbReference>
<comment type="cofactor">
    <cofactor evidence="2">
        <name>[4Fe-4S] cluster</name>
        <dbReference type="ChEBI" id="CHEBI:49883"/>
    </cofactor>
</comment>
<reference evidence="13 14" key="1">
    <citation type="submission" date="2020-10" db="EMBL/GenBank/DDBJ databases">
        <title>Whole genome sequence of oil-degrading bacteria Rhodococcus pyridinivorans strain 5Ap.</title>
        <authorList>
            <person name="Akhremchuk A.E."/>
            <person name="Valentovich L.N."/>
            <person name="Charniauskaya M.I."/>
            <person name="Bukliarevich H.A."/>
            <person name="Titok M.A."/>
        </authorList>
    </citation>
    <scope>NUCLEOTIDE SEQUENCE [LARGE SCALE GENOMIC DNA]</scope>
    <source>
        <strain evidence="13 14">5Ap</strain>
    </source>
</reference>
<evidence type="ECO:0000256" key="2">
    <source>
        <dbReference type="ARBA" id="ARBA00001966"/>
    </source>
</evidence>
<evidence type="ECO:0000256" key="1">
    <source>
        <dbReference type="ARBA" id="ARBA00001942"/>
    </source>
</evidence>
<dbReference type="InterPro" id="IPR010046">
    <property type="entry name" value="Mopterin_OxRdtse_a_bac"/>
</dbReference>
<dbReference type="InterPro" id="IPR041953">
    <property type="entry name" value="YdeP_MopB"/>
</dbReference>
<organism evidence="13 14">
    <name type="scientific">Rhodococcus pyridinivorans</name>
    <dbReference type="NCBI Taxonomy" id="103816"/>
    <lineage>
        <taxon>Bacteria</taxon>
        <taxon>Bacillati</taxon>
        <taxon>Actinomycetota</taxon>
        <taxon>Actinomycetes</taxon>
        <taxon>Mycobacteriales</taxon>
        <taxon>Nocardiaceae</taxon>
        <taxon>Rhodococcus</taxon>
    </lineage>
</organism>
<dbReference type="CDD" id="cd02787">
    <property type="entry name" value="MopB_CT_ydeP"/>
    <property type="match status" value="1"/>
</dbReference>
<dbReference type="Proteomes" id="UP000593818">
    <property type="component" value="Chromosome"/>
</dbReference>
<dbReference type="GO" id="GO:0008863">
    <property type="term" value="F:formate dehydrogenase (NAD+) activity"/>
    <property type="evidence" value="ECO:0007669"/>
    <property type="project" value="InterPro"/>
</dbReference>
<name>A0A7M2XNL8_9NOCA</name>
<gene>
    <name evidence="13" type="ORF">INP59_21880</name>
</gene>
<evidence type="ECO:0000256" key="6">
    <source>
        <dbReference type="ARBA" id="ARBA00022723"/>
    </source>
</evidence>
<evidence type="ECO:0000256" key="4">
    <source>
        <dbReference type="ARBA" id="ARBA00022485"/>
    </source>
</evidence>
<dbReference type="SUPFAM" id="SSF53706">
    <property type="entry name" value="Formate dehydrogenase/DMSO reductase, domains 1-3"/>
    <property type="match status" value="1"/>
</dbReference>
<feature type="domain" description="Molybdopterin dinucleotide-binding" evidence="12">
    <location>
        <begin position="663"/>
        <end position="726"/>
    </location>
</feature>
<keyword evidence="6" id="KW-0479">Metal-binding</keyword>
<dbReference type="PIRSF" id="PIRSF000144">
    <property type="entry name" value="CbbBc"/>
    <property type="match status" value="1"/>
</dbReference>
<dbReference type="GO" id="GO:0051539">
    <property type="term" value="F:4 iron, 4 sulfur cluster binding"/>
    <property type="evidence" value="ECO:0007669"/>
    <property type="project" value="UniProtKB-KW"/>
</dbReference>
<keyword evidence="7" id="KW-0560">Oxidoreductase</keyword>
<evidence type="ECO:0000256" key="3">
    <source>
        <dbReference type="ARBA" id="ARBA00010312"/>
    </source>
</evidence>
<dbReference type="NCBIfam" id="TIGR01701">
    <property type="entry name" value="Fdhalpha-like"/>
    <property type="match status" value="1"/>
</dbReference>
<evidence type="ECO:0000313" key="13">
    <source>
        <dbReference type="EMBL" id="QOV98441.1"/>
    </source>
</evidence>
<evidence type="ECO:0000259" key="12">
    <source>
        <dbReference type="Pfam" id="PF01568"/>
    </source>
</evidence>
<dbReference type="CDD" id="cd02767">
    <property type="entry name" value="MopB_ydeP"/>
    <property type="match status" value="1"/>
</dbReference>
<comment type="similarity">
    <text evidence="3">Belongs to the prokaryotic molybdopterin-containing oxidoreductase family.</text>
</comment>
<dbReference type="GO" id="GO:0030151">
    <property type="term" value="F:molybdenum ion binding"/>
    <property type="evidence" value="ECO:0007669"/>
    <property type="project" value="InterPro"/>
</dbReference>
<accession>A0A7M2XNL8</accession>
<dbReference type="Pfam" id="PF00384">
    <property type="entry name" value="Molybdopterin"/>
    <property type="match status" value="1"/>
</dbReference>
<dbReference type="Pfam" id="PF01568">
    <property type="entry name" value="Molydop_binding"/>
    <property type="match status" value="1"/>
</dbReference>
<dbReference type="EMBL" id="CP063450">
    <property type="protein sequence ID" value="QOV98441.1"/>
    <property type="molecule type" value="Genomic_DNA"/>
</dbReference>
<evidence type="ECO:0000256" key="9">
    <source>
        <dbReference type="ARBA" id="ARBA00023014"/>
    </source>
</evidence>
<dbReference type="InterPro" id="IPR006656">
    <property type="entry name" value="Mopterin_OxRdtase"/>
</dbReference>
<keyword evidence="5" id="KW-0500">Molybdenum</keyword>
<evidence type="ECO:0000256" key="7">
    <source>
        <dbReference type="ARBA" id="ARBA00023002"/>
    </source>
</evidence>
<dbReference type="InterPro" id="IPR050123">
    <property type="entry name" value="Prok_molybdopt-oxidoreductase"/>
</dbReference>
<comment type="cofactor">
    <cofactor evidence="1">
        <name>Mo-bis(molybdopterin guanine dinucleotide)</name>
        <dbReference type="ChEBI" id="CHEBI:60539"/>
    </cofactor>
</comment>
<dbReference type="SUPFAM" id="SSF50692">
    <property type="entry name" value="ADC-like"/>
    <property type="match status" value="1"/>
</dbReference>
<dbReference type="AlphaFoldDB" id="A0A7M2XNL8"/>